<dbReference type="AlphaFoldDB" id="I0LD43"/>
<gene>
    <name evidence="2" type="ORF">MILUP08_46640</name>
</gene>
<feature type="transmembrane region" description="Helical" evidence="1">
    <location>
        <begin position="276"/>
        <end position="298"/>
    </location>
</feature>
<dbReference type="OrthoDB" id="3423972at2"/>
<name>I0LD43_9ACTN</name>
<keyword evidence="3" id="KW-1185">Reference proteome</keyword>
<feature type="transmembrane region" description="Helical" evidence="1">
    <location>
        <begin position="217"/>
        <end position="238"/>
    </location>
</feature>
<evidence type="ECO:0000313" key="3">
    <source>
        <dbReference type="Proteomes" id="UP000003448"/>
    </source>
</evidence>
<evidence type="ECO:0000256" key="1">
    <source>
        <dbReference type="SAM" id="Phobius"/>
    </source>
</evidence>
<organism evidence="2 3">
    <name type="scientific">Micromonospora lupini str. Lupac 08</name>
    <dbReference type="NCBI Taxonomy" id="1150864"/>
    <lineage>
        <taxon>Bacteria</taxon>
        <taxon>Bacillati</taxon>
        <taxon>Actinomycetota</taxon>
        <taxon>Actinomycetes</taxon>
        <taxon>Micromonosporales</taxon>
        <taxon>Micromonosporaceae</taxon>
        <taxon>Micromonospora</taxon>
    </lineage>
</organism>
<dbReference type="STRING" id="1150864.MILUP08_46640"/>
<dbReference type="eggNOG" id="ENOG5033U87">
    <property type="taxonomic scope" value="Bacteria"/>
</dbReference>
<feature type="transmembrane region" description="Helical" evidence="1">
    <location>
        <begin position="313"/>
        <end position="332"/>
    </location>
</feature>
<dbReference type="Proteomes" id="UP000003448">
    <property type="component" value="Unassembled WGS sequence"/>
</dbReference>
<feature type="transmembrane region" description="Helical" evidence="1">
    <location>
        <begin position="244"/>
        <end position="264"/>
    </location>
</feature>
<protein>
    <submittedName>
        <fullName evidence="2">Uncharacterized protein</fullName>
    </submittedName>
</protein>
<comment type="caution">
    <text evidence="2">The sequence shown here is derived from an EMBL/GenBank/DDBJ whole genome shotgun (WGS) entry which is preliminary data.</text>
</comment>
<evidence type="ECO:0000313" key="2">
    <source>
        <dbReference type="EMBL" id="CCH21740.1"/>
    </source>
</evidence>
<keyword evidence="1" id="KW-0472">Membrane</keyword>
<dbReference type="EMBL" id="CAIE01000044">
    <property type="protein sequence ID" value="CCH21740.1"/>
    <property type="molecule type" value="Genomic_DNA"/>
</dbReference>
<keyword evidence="1" id="KW-1133">Transmembrane helix</keyword>
<accession>I0LD43</accession>
<proteinExistence type="predicted"/>
<reference evidence="3" key="1">
    <citation type="journal article" date="2012" name="J. Bacteriol.">
        <title>Genome Sequence of Micromonospora lupini Lupac 08, Isolated from Root Nodules of Lupinus angustifolius.</title>
        <authorList>
            <person name="Alonso-Vega P."/>
            <person name="Normand P."/>
            <person name="Bacigalupe R."/>
            <person name="Pujic P."/>
            <person name="Lajus A."/>
            <person name="Vallenet D."/>
            <person name="Carro L."/>
            <person name="Coll P."/>
            <person name="Trujillo M.E."/>
        </authorList>
    </citation>
    <scope>NUCLEOTIDE SEQUENCE [LARGE SCALE GENOMIC DNA]</scope>
    <source>
        <strain evidence="3">Lupac 08</strain>
    </source>
</reference>
<keyword evidence="1" id="KW-0812">Transmembrane</keyword>
<dbReference type="RefSeq" id="WP_007465942.1">
    <property type="nucleotide sequence ID" value="NZ_HF570108.1"/>
</dbReference>
<sequence>MSPLVAIIGSAQPGRTYSPAVRDPEGAAAAAAELGAALATRGCRIVVYSGDPEYLERDVVRGYVRSGRAQPGSILVRGRYQKDLGFEEAERHPDLFTVVPESTEDWEVIFYQSLLTADAFLLVGGERSTFIAGLIGLSRRIPVAAVAAFGGGAERVWQRLSGQRGVATEEEVALLARPWQPGAAEPIVAALHAQVQRHAEQERAAGEVERAAGRRTVAGLVTALVLLLLALATIPLAYAAPAGGWQNVAVLVAAPLFASVWGAIVRNAYDGSGNWLRAAALGSAAGVIAFLLFVAAQLSTNPGLLDGDAARKLVFFVLAIGFIGGFTSEVVYAKLRDQDVTQTSVLPPGGPR</sequence>